<gene>
    <name evidence="1" type="ORF">TCIL3000_0_13710</name>
</gene>
<dbReference type="Proteomes" id="UP000000702">
    <property type="component" value="Unassembled WGS sequence"/>
</dbReference>
<keyword evidence="2" id="KW-1185">Reference proteome</keyword>
<comment type="caution">
    <text evidence="1">The sequence shown here is derived from an EMBL/GenBank/DDBJ whole genome shotgun (WGS) entry which is preliminary data.</text>
</comment>
<accession>F9WGL3</accession>
<organism evidence="1 2">
    <name type="scientific">Trypanosoma congolense (strain IL3000)</name>
    <dbReference type="NCBI Taxonomy" id="1068625"/>
    <lineage>
        <taxon>Eukaryota</taxon>
        <taxon>Discoba</taxon>
        <taxon>Euglenozoa</taxon>
        <taxon>Kinetoplastea</taxon>
        <taxon>Metakinetoplastina</taxon>
        <taxon>Trypanosomatida</taxon>
        <taxon>Trypanosomatidae</taxon>
        <taxon>Trypanosoma</taxon>
        <taxon>Nannomonas</taxon>
    </lineage>
</organism>
<reference evidence="2" key="1">
    <citation type="submission" date="2011-07" db="EMBL/GenBank/DDBJ databases">
        <title>Divergent evolution of antigenic variation in African trypanosomes.</title>
        <authorList>
            <person name="Jackson A.P."/>
            <person name="Berry A."/>
            <person name="Allison H.C."/>
            <person name="Burton P."/>
            <person name="Anderson J."/>
            <person name="Aslett M."/>
            <person name="Brown R."/>
            <person name="Corton N."/>
            <person name="Harris D."/>
            <person name="Hauser H."/>
            <person name="Gamble J."/>
            <person name="Gilderthorp R."/>
            <person name="McQuillan J."/>
            <person name="Quail M.A."/>
            <person name="Sanders M."/>
            <person name="Van Tonder A."/>
            <person name="Ginger M.L."/>
            <person name="Donelson J.E."/>
            <person name="Field M.C."/>
            <person name="Barry J.D."/>
            <person name="Berriman M."/>
            <person name="Hertz-Fowler C."/>
        </authorList>
    </citation>
    <scope>NUCLEOTIDE SEQUENCE [LARGE SCALE GENOMIC DNA]</scope>
    <source>
        <strain evidence="2">IL3000</strain>
    </source>
</reference>
<reference evidence="1 2" key="2">
    <citation type="journal article" date="2012" name="Proc. Natl. Acad. Sci. U.S.A.">
        <title>Antigenic diversity is generated by distinct evolutionary mechanisms in African trypanosome species.</title>
        <authorList>
            <person name="Jackson A.P."/>
            <person name="Berry A."/>
            <person name="Aslett M."/>
            <person name="Allison H.C."/>
            <person name="Burton P."/>
            <person name="Vavrova-Anderson J."/>
            <person name="Brown R."/>
            <person name="Browne H."/>
            <person name="Corton N."/>
            <person name="Hauser H."/>
            <person name="Gamble J."/>
            <person name="Gilderthorp R."/>
            <person name="Marcello L."/>
            <person name="McQuillan J."/>
            <person name="Otto T.D."/>
            <person name="Quail M.A."/>
            <person name="Sanders M.J."/>
            <person name="van Tonder A."/>
            <person name="Ginger M.L."/>
            <person name="Field M.C."/>
            <person name="Barry J.D."/>
            <person name="Hertz-Fowler C."/>
            <person name="Berriman M."/>
        </authorList>
    </citation>
    <scope>NUCLEOTIDE SEQUENCE [LARGE SCALE GENOMIC DNA]</scope>
    <source>
        <strain evidence="1 2">IL3000</strain>
    </source>
</reference>
<evidence type="ECO:0000313" key="1">
    <source>
        <dbReference type="EMBL" id="CCD16450.1"/>
    </source>
</evidence>
<dbReference type="VEuPathDB" id="TriTrypDB:TcIL3000_0_13710"/>
<name>F9WGL3_TRYCI</name>
<dbReference type="AlphaFoldDB" id="F9WGL3"/>
<protein>
    <submittedName>
        <fullName evidence="1">WGS project CAEQ00000000 data, annotated contig 514</fullName>
    </submittedName>
</protein>
<proteinExistence type="predicted"/>
<sequence length="174" mass="19459">MAKKDKVGRSQSPEQLELSPERIIITDASTSGWGAIVLDRARHEMTITFGARWPPNSPFTDSGRIAEAEAQALVNAWQELNHKKAKKILFVCDNPVLQYALLMYNSGNTGVEKILEPVLHGLKSQRICWMVQLVPSKENPADEPSRQKGVCQQKIDALLKNISNRPTMVRVKVT</sequence>
<evidence type="ECO:0000313" key="2">
    <source>
        <dbReference type="Proteomes" id="UP000000702"/>
    </source>
</evidence>
<dbReference type="EMBL" id="CAEQ01002286">
    <property type="protein sequence ID" value="CCD16450.1"/>
    <property type="molecule type" value="Genomic_DNA"/>
</dbReference>